<comment type="caution">
    <text evidence="2">The sequence shown here is derived from an EMBL/GenBank/DDBJ whole genome shotgun (WGS) entry which is preliminary data.</text>
</comment>
<evidence type="ECO:0000313" key="2">
    <source>
        <dbReference type="EMBL" id="MBB5343415.1"/>
    </source>
</evidence>
<keyword evidence="1" id="KW-0812">Transmembrane</keyword>
<dbReference type="Proteomes" id="UP000569092">
    <property type="component" value="Unassembled WGS sequence"/>
</dbReference>
<protein>
    <submittedName>
        <fullName evidence="2">Uncharacterized protein</fullName>
    </submittedName>
</protein>
<feature type="transmembrane region" description="Helical" evidence="1">
    <location>
        <begin position="6"/>
        <end position="31"/>
    </location>
</feature>
<sequence length="92" mass="9849">MVAVAVAVAVAVVVVVVVVAVAVASAVVVVVKLLRRHPERSEGSRRTLTAPTARPFQPTLFARCRCLFFSLYAVILICFAAAFSLEPLLPRT</sequence>
<keyword evidence="1" id="KW-1133">Transmembrane helix</keyword>
<organism evidence="2 3">
    <name type="scientific">Tunturiibacter lichenicola</name>
    <dbReference type="NCBI Taxonomy" id="2051959"/>
    <lineage>
        <taxon>Bacteria</taxon>
        <taxon>Pseudomonadati</taxon>
        <taxon>Acidobacteriota</taxon>
        <taxon>Terriglobia</taxon>
        <taxon>Terriglobales</taxon>
        <taxon>Acidobacteriaceae</taxon>
        <taxon>Tunturiibacter</taxon>
    </lineage>
</organism>
<reference evidence="2 3" key="1">
    <citation type="submission" date="2020-08" db="EMBL/GenBank/DDBJ databases">
        <title>Genomic Encyclopedia of Type Strains, Phase IV (KMG-V): Genome sequencing to study the core and pangenomes of soil and plant-associated prokaryotes.</title>
        <authorList>
            <person name="Whitman W."/>
        </authorList>
    </citation>
    <scope>NUCLEOTIDE SEQUENCE [LARGE SCALE GENOMIC DNA]</scope>
    <source>
        <strain evidence="2 3">M8US30</strain>
    </source>
</reference>
<evidence type="ECO:0000313" key="3">
    <source>
        <dbReference type="Proteomes" id="UP000569092"/>
    </source>
</evidence>
<proteinExistence type="predicted"/>
<name>A0A7W8N4Y8_9BACT</name>
<accession>A0A7W8N4Y8</accession>
<dbReference type="EMBL" id="JACHDZ010000002">
    <property type="protein sequence ID" value="MBB5343415.1"/>
    <property type="molecule type" value="Genomic_DNA"/>
</dbReference>
<gene>
    <name evidence="2" type="ORF">HDF10_001390</name>
</gene>
<keyword evidence="1" id="KW-0472">Membrane</keyword>
<evidence type="ECO:0000256" key="1">
    <source>
        <dbReference type="SAM" id="Phobius"/>
    </source>
</evidence>
<dbReference type="AlphaFoldDB" id="A0A7W8N4Y8"/>
<feature type="transmembrane region" description="Helical" evidence="1">
    <location>
        <begin position="66"/>
        <end position="85"/>
    </location>
</feature>